<accession>A0A8H3E1C4</accession>
<gene>
    <name evidence="1" type="ORF">RDB_LOCUS73856</name>
</gene>
<organism evidence="1 2">
    <name type="scientific">Rhizoctonia solani</name>
    <dbReference type="NCBI Taxonomy" id="456999"/>
    <lineage>
        <taxon>Eukaryota</taxon>
        <taxon>Fungi</taxon>
        <taxon>Dikarya</taxon>
        <taxon>Basidiomycota</taxon>
        <taxon>Agaricomycotina</taxon>
        <taxon>Agaricomycetes</taxon>
        <taxon>Cantharellales</taxon>
        <taxon>Ceratobasidiaceae</taxon>
        <taxon>Rhizoctonia</taxon>
    </lineage>
</organism>
<reference evidence="1" key="1">
    <citation type="submission" date="2021-01" db="EMBL/GenBank/DDBJ databases">
        <authorList>
            <person name="Kaushik A."/>
        </authorList>
    </citation>
    <scope>NUCLEOTIDE SEQUENCE</scope>
    <source>
        <strain evidence="1">AG5</strain>
    </source>
</reference>
<dbReference type="Gene3D" id="3.80.10.10">
    <property type="entry name" value="Ribonuclease Inhibitor"/>
    <property type="match status" value="1"/>
</dbReference>
<proteinExistence type="predicted"/>
<dbReference type="EMBL" id="CAJNJQ010001479">
    <property type="protein sequence ID" value="CAE7140027.1"/>
    <property type="molecule type" value="Genomic_DNA"/>
</dbReference>
<sequence>MGEGFWDETDNGTLDELEERAEAALALIVQHGGVPSRWRSFSMITDVFLAQLAAVELFRKSKFPSLVSLEMRFTGPLEFDDEDAFRLEEHVRSSPKLLFQESPPQLRWVKLQGVPGPYLFGHPAHPQLIALKHLELRFEGRYPSLTDFSKLLAANPGLETILLELGELETPAKIEKKRHPKVHLPNLRSLSCVDVASARWALQAIAMLDVPNLHSFELILNILSYQSHHEKVGIQTLFDHLIGNQSQANPEPRFPSLRSLTLASEMQLGFELDIAAVLAAYPQLTDLRLPICPSLMPLLKRPWLAPNIERLRVGVANLVQLKKVVNSRCKAGLPLRTVLVDWLELEAKVKPSDKTQLRKYVDFALVDYEGERMTDED</sequence>
<comment type="caution">
    <text evidence="1">The sequence shown here is derived from an EMBL/GenBank/DDBJ whole genome shotgun (WGS) entry which is preliminary data.</text>
</comment>
<protein>
    <submittedName>
        <fullName evidence="1">Uncharacterized protein</fullName>
    </submittedName>
</protein>
<dbReference type="AlphaFoldDB" id="A0A8H3E1C4"/>
<dbReference type="Proteomes" id="UP000663827">
    <property type="component" value="Unassembled WGS sequence"/>
</dbReference>
<evidence type="ECO:0000313" key="2">
    <source>
        <dbReference type="Proteomes" id="UP000663827"/>
    </source>
</evidence>
<name>A0A8H3E1C4_9AGAM</name>
<evidence type="ECO:0000313" key="1">
    <source>
        <dbReference type="EMBL" id="CAE7140027.1"/>
    </source>
</evidence>
<dbReference type="InterPro" id="IPR032675">
    <property type="entry name" value="LRR_dom_sf"/>
</dbReference>